<keyword evidence="1" id="KW-0175">Coiled coil</keyword>
<dbReference type="HOGENOM" id="CLU_016967_3_0_1"/>
<dbReference type="Pfam" id="PF13257">
    <property type="entry name" value="DUF4048"/>
    <property type="match status" value="1"/>
</dbReference>
<accession>K1XLS0</accession>
<feature type="region of interest" description="Disordered" evidence="2">
    <location>
        <begin position="304"/>
        <end position="441"/>
    </location>
</feature>
<dbReference type="eggNOG" id="ENOG502S19N">
    <property type="taxonomic scope" value="Eukaryota"/>
</dbReference>
<feature type="compositionally biased region" description="Polar residues" evidence="2">
    <location>
        <begin position="411"/>
        <end position="441"/>
    </location>
</feature>
<dbReference type="OMA" id="PWPAITK"/>
<dbReference type="OrthoDB" id="4097086at2759"/>
<feature type="compositionally biased region" description="Polar residues" evidence="2">
    <location>
        <begin position="341"/>
        <end position="355"/>
    </location>
</feature>
<feature type="compositionally biased region" description="Polar residues" evidence="2">
    <location>
        <begin position="80"/>
        <end position="98"/>
    </location>
</feature>
<dbReference type="EMBL" id="JH921450">
    <property type="protein sequence ID" value="EKD13434.1"/>
    <property type="molecule type" value="Genomic_DNA"/>
</dbReference>
<reference evidence="4 5" key="1">
    <citation type="journal article" date="2012" name="BMC Genomics">
        <title>Sequencing the genome of Marssonina brunnea reveals fungus-poplar co-evolution.</title>
        <authorList>
            <person name="Zhu S."/>
            <person name="Cao Y.-Z."/>
            <person name="Jiang C."/>
            <person name="Tan B.-Y."/>
            <person name="Wang Z."/>
            <person name="Feng S."/>
            <person name="Zhang L."/>
            <person name="Su X.-H."/>
            <person name="Brejova B."/>
            <person name="Vinar T."/>
            <person name="Xu M."/>
            <person name="Wang M.-X."/>
            <person name="Zhang S.-G."/>
            <person name="Huang M.-R."/>
            <person name="Wu R."/>
            <person name="Zhou Y."/>
        </authorList>
    </citation>
    <scope>NUCLEOTIDE SEQUENCE [LARGE SCALE GENOMIC DNA]</scope>
    <source>
        <strain evidence="4 5">MB_m1</strain>
    </source>
</reference>
<dbReference type="InParanoid" id="K1XLS0"/>
<organism evidence="4 5">
    <name type="scientific">Marssonina brunnea f. sp. multigermtubi (strain MB_m1)</name>
    <name type="common">Marssonina leaf spot fungus</name>
    <dbReference type="NCBI Taxonomy" id="1072389"/>
    <lineage>
        <taxon>Eukaryota</taxon>
        <taxon>Fungi</taxon>
        <taxon>Dikarya</taxon>
        <taxon>Ascomycota</taxon>
        <taxon>Pezizomycotina</taxon>
        <taxon>Leotiomycetes</taxon>
        <taxon>Helotiales</taxon>
        <taxon>Drepanopezizaceae</taxon>
        <taxon>Drepanopeziza</taxon>
    </lineage>
</organism>
<protein>
    <recommendedName>
        <fullName evidence="3">DUF4048 domain-containing protein</fullName>
    </recommendedName>
</protein>
<feature type="region of interest" description="Disordered" evidence="2">
    <location>
        <begin position="220"/>
        <end position="264"/>
    </location>
</feature>
<dbReference type="Proteomes" id="UP000006753">
    <property type="component" value="Unassembled WGS sequence"/>
</dbReference>
<dbReference type="AlphaFoldDB" id="K1XLS0"/>
<feature type="domain" description="DUF4048" evidence="3">
    <location>
        <begin position="212"/>
        <end position="344"/>
    </location>
</feature>
<proteinExistence type="predicted"/>
<sequence>MASSQRRRSSVNRESVSSILAAGEPSKPADPPSPHIGTSPNRAHFAEPPSLSAGRHARAMSYTPRRPNRLSLSFPVAPSLSESARPTPTSSEAPTFPSTPVEKIAPPNPDEHGKFLVALAGQERKVFELKEELSKAEEELRILKKQYAKYEAAKKRAELRHVEPLQSVITDGGNSGDPSAVPRQSAELDRRRALLNNLNLPKDSRRKFSGAHTRALSLLSPERSNFHQPQPFPPVPESSAERTGFPRTIPDISQGIKKTSSNRVKARHSYQIGVPLGAKQLAEDLKSGLWTFMEDLRQATVGDEAVNGTTSRSTLDLAHGAPVKTSSKNSLKGNDRGKSPRSMSPRTWETLTGSSPLLAGLSDEPEAQALPRANSPSTVKKSRPLSLAAPPLGDLDDWGNWDSPIPKSPRWSGSSTVSNPATPSNGNNADENVQYDKSSSLPPFVRINKSRIIGQNADGVSTPTIRTDIQWPALDNLSPGALKGNLQRTMSTIMKEWEKSIQMPVPAEERAAGVPTGSDAPPAASTTEDVAMMSR</sequence>
<evidence type="ECO:0000256" key="1">
    <source>
        <dbReference type="SAM" id="Coils"/>
    </source>
</evidence>
<dbReference type="InterPro" id="IPR025122">
    <property type="entry name" value="DUF4048"/>
</dbReference>
<evidence type="ECO:0000259" key="3">
    <source>
        <dbReference type="Pfam" id="PF13257"/>
    </source>
</evidence>
<feature type="region of interest" description="Disordered" evidence="2">
    <location>
        <begin position="509"/>
        <end position="535"/>
    </location>
</feature>
<evidence type="ECO:0000313" key="5">
    <source>
        <dbReference type="Proteomes" id="UP000006753"/>
    </source>
</evidence>
<feature type="compositionally biased region" description="Basic residues" evidence="2">
    <location>
        <begin position="1"/>
        <end position="10"/>
    </location>
</feature>
<feature type="region of interest" description="Disordered" evidence="2">
    <location>
        <begin position="1"/>
        <end position="113"/>
    </location>
</feature>
<keyword evidence="5" id="KW-1185">Reference proteome</keyword>
<name>K1XLS0_MARBU</name>
<gene>
    <name evidence="4" type="ORF">MBM_08517</name>
</gene>
<dbReference type="KEGG" id="mbe:MBM_08517"/>
<evidence type="ECO:0000313" key="4">
    <source>
        <dbReference type="EMBL" id="EKD13434.1"/>
    </source>
</evidence>
<feature type="coiled-coil region" evidence="1">
    <location>
        <begin position="119"/>
        <end position="160"/>
    </location>
</feature>
<evidence type="ECO:0000256" key="2">
    <source>
        <dbReference type="SAM" id="MobiDB-lite"/>
    </source>
</evidence>